<dbReference type="Pfam" id="PF14580">
    <property type="entry name" value="LRR_9"/>
    <property type="match status" value="1"/>
</dbReference>
<keyword evidence="4" id="KW-1185">Reference proteome</keyword>
<gene>
    <name evidence="3" type="ORF">TTHERM_00632790</name>
</gene>
<dbReference type="SUPFAM" id="SSF52058">
    <property type="entry name" value="L domain-like"/>
    <property type="match status" value="1"/>
</dbReference>
<dbReference type="GeneID" id="7844385"/>
<dbReference type="AlphaFoldDB" id="Q22X74"/>
<dbReference type="OMA" id="RDAVICN"/>
<proteinExistence type="predicted"/>
<keyword evidence="2" id="KW-0677">Repeat</keyword>
<dbReference type="EMBL" id="GG662809">
    <property type="protein sequence ID" value="EAR89772.1"/>
    <property type="molecule type" value="Genomic_DNA"/>
</dbReference>
<reference evidence="4" key="1">
    <citation type="journal article" date="2006" name="PLoS Biol.">
        <title>Macronuclear genome sequence of the ciliate Tetrahymena thermophila, a model eukaryote.</title>
        <authorList>
            <person name="Eisen J.A."/>
            <person name="Coyne R.S."/>
            <person name="Wu M."/>
            <person name="Wu D."/>
            <person name="Thiagarajan M."/>
            <person name="Wortman J.R."/>
            <person name="Badger J.H."/>
            <person name="Ren Q."/>
            <person name="Amedeo P."/>
            <person name="Jones K.M."/>
            <person name="Tallon L.J."/>
            <person name="Delcher A.L."/>
            <person name="Salzberg S.L."/>
            <person name="Silva J.C."/>
            <person name="Haas B.J."/>
            <person name="Majoros W.H."/>
            <person name="Farzad M."/>
            <person name="Carlton J.M."/>
            <person name="Smith R.K. Jr."/>
            <person name="Garg J."/>
            <person name="Pearlman R.E."/>
            <person name="Karrer K.M."/>
            <person name="Sun L."/>
            <person name="Manning G."/>
            <person name="Elde N.C."/>
            <person name="Turkewitz A.P."/>
            <person name="Asai D.J."/>
            <person name="Wilkes D.E."/>
            <person name="Wang Y."/>
            <person name="Cai H."/>
            <person name="Collins K."/>
            <person name="Stewart B.A."/>
            <person name="Lee S.R."/>
            <person name="Wilamowska K."/>
            <person name="Weinberg Z."/>
            <person name="Ruzzo W.L."/>
            <person name="Wloga D."/>
            <person name="Gaertig J."/>
            <person name="Frankel J."/>
            <person name="Tsao C.-C."/>
            <person name="Gorovsky M.A."/>
            <person name="Keeling P.J."/>
            <person name="Waller R.F."/>
            <person name="Patron N.J."/>
            <person name="Cherry J.M."/>
            <person name="Stover N.A."/>
            <person name="Krieger C.J."/>
            <person name="del Toro C."/>
            <person name="Ryder H.F."/>
            <person name="Williamson S.C."/>
            <person name="Barbeau R.A."/>
            <person name="Hamilton E.P."/>
            <person name="Orias E."/>
        </authorList>
    </citation>
    <scope>NUCLEOTIDE SEQUENCE [LARGE SCALE GENOMIC DNA]</scope>
    <source>
        <strain evidence="4">SB210</strain>
    </source>
</reference>
<evidence type="ECO:0000313" key="4">
    <source>
        <dbReference type="Proteomes" id="UP000009168"/>
    </source>
</evidence>
<evidence type="ECO:0000313" key="3">
    <source>
        <dbReference type="EMBL" id="EAR89772.1"/>
    </source>
</evidence>
<dbReference type="KEGG" id="tet:TTHERM_00632790"/>
<sequence>MGKPLTEELIIQKTKCSSLSQIKNLNLWGSDIDDISILKQIPNAEVLSLSVNKINSLKDFQYCKNLQELYLRKNNISDLKELKYLSGLQNLKVLWLQDNPCAENPDYRKIVISYLPNLSKLDNSQITPQEKQEAQKIQGSNNNFSQVYLNDNEKQKNGLNEIQENQSQMIENEMTNNSQQFEKQNQNIVCAILSLIKDLDINSLEIVRRDVLKKMEKFKN</sequence>
<dbReference type="FunFam" id="3.80.10.10:FF:000094">
    <property type="entry name" value="protein C21orf2 isoform X1"/>
    <property type="match status" value="1"/>
</dbReference>
<protein>
    <submittedName>
        <fullName evidence="3">C21orf2</fullName>
    </submittedName>
</protein>
<dbReference type="HOGENOM" id="CLU_062035_1_0_1"/>
<dbReference type="Gene3D" id="3.80.10.10">
    <property type="entry name" value="Ribonuclease Inhibitor"/>
    <property type="match status" value="1"/>
</dbReference>
<dbReference type="InterPro" id="IPR001611">
    <property type="entry name" value="Leu-rich_rpt"/>
</dbReference>
<dbReference type="InterPro" id="IPR032675">
    <property type="entry name" value="LRR_dom_sf"/>
</dbReference>
<dbReference type="PANTHER" id="PTHR18849:SF0">
    <property type="entry name" value="CILIA- AND FLAGELLA-ASSOCIATED PROTEIN 410-RELATED"/>
    <property type="match status" value="1"/>
</dbReference>
<evidence type="ECO:0000256" key="2">
    <source>
        <dbReference type="ARBA" id="ARBA00022737"/>
    </source>
</evidence>
<dbReference type="GO" id="GO:0036064">
    <property type="term" value="C:ciliary basal body"/>
    <property type="evidence" value="ECO:0007669"/>
    <property type="project" value="UniProtKB-ARBA"/>
</dbReference>
<accession>Q22X74</accession>
<evidence type="ECO:0000256" key="1">
    <source>
        <dbReference type="ARBA" id="ARBA00022614"/>
    </source>
</evidence>
<organism evidence="3 4">
    <name type="scientific">Tetrahymena thermophila (strain SB210)</name>
    <dbReference type="NCBI Taxonomy" id="312017"/>
    <lineage>
        <taxon>Eukaryota</taxon>
        <taxon>Sar</taxon>
        <taxon>Alveolata</taxon>
        <taxon>Ciliophora</taxon>
        <taxon>Intramacronucleata</taxon>
        <taxon>Oligohymenophorea</taxon>
        <taxon>Hymenostomatida</taxon>
        <taxon>Tetrahymenina</taxon>
        <taxon>Tetrahymenidae</taxon>
        <taxon>Tetrahymena</taxon>
    </lineage>
</organism>
<dbReference type="InParanoid" id="Q22X74"/>
<dbReference type="PANTHER" id="PTHR18849">
    <property type="entry name" value="LEUCINE RICH REPEAT PROTEIN"/>
    <property type="match status" value="1"/>
</dbReference>
<dbReference type="PROSITE" id="PS51450">
    <property type="entry name" value="LRR"/>
    <property type="match status" value="1"/>
</dbReference>
<dbReference type="RefSeq" id="XP_001010017.1">
    <property type="nucleotide sequence ID" value="XM_001010017.1"/>
</dbReference>
<dbReference type="OrthoDB" id="1517790at2759"/>
<keyword evidence="1" id="KW-0433">Leucine-rich repeat</keyword>
<dbReference type="Proteomes" id="UP000009168">
    <property type="component" value="Unassembled WGS sequence"/>
</dbReference>
<dbReference type="eggNOG" id="KOG2123">
    <property type="taxonomic scope" value="Eukaryota"/>
</dbReference>
<name>Q22X74_TETTS</name>